<dbReference type="EMBL" id="JAPFFF010000012">
    <property type="protein sequence ID" value="KAK8876678.1"/>
    <property type="molecule type" value="Genomic_DNA"/>
</dbReference>
<comment type="caution">
    <text evidence="1">The sequence shown here is derived from an EMBL/GenBank/DDBJ whole genome shotgun (WGS) entry which is preliminary data.</text>
</comment>
<accession>A0ABR2JGB8</accession>
<dbReference type="Proteomes" id="UP001470230">
    <property type="component" value="Unassembled WGS sequence"/>
</dbReference>
<protein>
    <submittedName>
        <fullName evidence="1">Uncharacterized protein</fullName>
    </submittedName>
</protein>
<sequence length="115" mass="13426">MISKKRIRKNKVPEGFSRIFDSEKTVTRNLLNDFIANGSRGEELIKEITGCRRLNEISVDSILSIAFLISLLIEIPISRNYKRSKILIVKWFNDNEKRISPCIEHIKCLYKNTEN</sequence>
<gene>
    <name evidence="1" type="ORF">M9Y10_006899</name>
</gene>
<name>A0ABR2JGB8_9EUKA</name>
<reference evidence="1 2" key="1">
    <citation type="submission" date="2024-04" db="EMBL/GenBank/DDBJ databases">
        <title>Tritrichomonas musculus Genome.</title>
        <authorList>
            <person name="Alves-Ferreira E."/>
            <person name="Grigg M."/>
            <person name="Lorenzi H."/>
            <person name="Galac M."/>
        </authorList>
    </citation>
    <scope>NUCLEOTIDE SEQUENCE [LARGE SCALE GENOMIC DNA]</scope>
    <source>
        <strain evidence="1 2">EAF2021</strain>
    </source>
</reference>
<proteinExistence type="predicted"/>
<keyword evidence="2" id="KW-1185">Reference proteome</keyword>
<organism evidence="1 2">
    <name type="scientific">Tritrichomonas musculus</name>
    <dbReference type="NCBI Taxonomy" id="1915356"/>
    <lineage>
        <taxon>Eukaryota</taxon>
        <taxon>Metamonada</taxon>
        <taxon>Parabasalia</taxon>
        <taxon>Tritrichomonadida</taxon>
        <taxon>Tritrichomonadidae</taxon>
        <taxon>Tritrichomonas</taxon>
    </lineage>
</organism>
<evidence type="ECO:0000313" key="1">
    <source>
        <dbReference type="EMBL" id="KAK8876678.1"/>
    </source>
</evidence>
<evidence type="ECO:0000313" key="2">
    <source>
        <dbReference type="Proteomes" id="UP001470230"/>
    </source>
</evidence>